<evidence type="ECO:0008006" key="4">
    <source>
        <dbReference type="Google" id="ProtNLM"/>
    </source>
</evidence>
<dbReference type="EMBL" id="JAJBZT010000001">
    <property type="protein sequence ID" value="MCB6182301.1"/>
    <property type="molecule type" value="Genomic_DNA"/>
</dbReference>
<proteinExistence type="predicted"/>
<organism evidence="2 3">
    <name type="scientific">Leeia speluncae</name>
    <dbReference type="NCBI Taxonomy" id="2884804"/>
    <lineage>
        <taxon>Bacteria</taxon>
        <taxon>Pseudomonadati</taxon>
        <taxon>Pseudomonadota</taxon>
        <taxon>Betaproteobacteria</taxon>
        <taxon>Neisseriales</taxon>
        <taxon>Leeiaceae</taxon>
        <taxon>Leeia</taxon>
    </lineage>
</organism>
<evidence type="ECO:0000313" key="2">
    <source>
        <dbReference type="EMBL" id="MCB6182301.1"/>
    </source>
</evidence>
<dbReference type="RefSeq" id="WP_227177901.1">
    <property type="nucleotide sequence ID" value="NZ_JAJBZT010000001.1"/>
</dbReference>
<dbReference type="Proteomes" id="UP001165395">
    <property type="component" value="Unassembled WGS sequence"/>
</dbReference>
<evidence type="ECO:0000313" key="3">
    <source>
        <dbReference type="Proteomes" id="UP001165395"/>
    </source>
</evidence>
<evidence type="ECO:0000256" key="1">
    <source>
        <dbReference type="SAM" id="MobiDB-lite"/>
    </source>
</evidence>
<gene>
    <name evidence="2" type="ORF">LIN78_01865</name>
</gene>
<name>A0ABS8D293_9NEIS</name>
<accession>A0ABS8D293</accession>
<keyword evidence="3" id="KW-1185">Reference proteome</keyword>
<sequence>MQRVRRDTAVAVIPAPPATGTPGYFGKGDPQSGQSATIPGYEWFNSVQEELCGVIEALGLTLADADRTQLLQALKLLQGSDVLYNKTVHTTVANGSPVYWDSANSRYDLAKADGTSAANFIGFARNVSAGKADIVIGGYVSGLAGLTAGKVYLSTTTAGALTSTLTSVPIGLAISAAEILLRQDISAYANLALTQLWTKAQRGQVLALADAASIAVDLSLSNNFSITLAGNRTLATPTNVVPGQSGIIAVTQDATGSRTLAFGTNYKFAGGSAPTLTTTANATDYLTYYAETATRVFVSIVKDVK</sequence>
<comment type="caution">
    <text evidence="2">The sequence shown here is derived from an EMBL/GenBank/DDBJ whole genome shotgun (WGS) entry which is preliminary data.</text>
</comment>
<feature type="region of interest" description="Disordered" evidence="1">
    <location>
        <begin position="1"/>
        <end position="33"/>
    </location>
</feature>
<protein>
    <recommendedName>
        <fullName evidence="4">Tail fiber protein</fullName>
    </recommendedName>
</protein>
<reference evidence="2" key="1">
    <citation type="submission" date="2021-10" db="EMBL/GenBank/DDBJ databases">
        <title>The complete genome sequence of Leeia sp. TBRC 13508.</title>
        <authorList>
            <person name="Charoenyingcharoen P."/>
            <person name="Yukphan P."/>
        </authorList>
    </citation>
    <scope>NUCLEOTIDE SEQUENCE</scope>
    <source>
        <strain evidence="2">TBRC 13508</strain>
    </source>
</reference>